<proteinExistence type="predicted"/>
<evidence type="ECO:0000256" key="3">
    <source>
        <dbReference type="ARBA" id="ARBA00022553"/>
    </source>
</evidence>
<dbReference type="SMART" id="SM00388">
    <property type="entry name" value="HisKA"/>
    <property type="match status" value="1"/>
</dbReference>
<dbReference type="AlphaFoldDB" id="A0A5C6S3U7"/>
<evidence type="ECO:0000256" key="6">
    <source>
        <dbReference type="ARBA" id="ARBA00022777"/>
    </source>
</evidence>
<dbReference type="EMBL" id="VOPL01000004">
    <property type="protein sequence ID" value="TXB68501.1"/>
    <property type="molecule type" value="Genomic_DNA"/>
</dbReference>
<dbReference type="InterPro" id="IPR036097">
    <property type="entry name" value="HisK_dim/P_sf"/>
</dbReference>
<evidence type="ECO:0000259" key="9">
    <source>
        <dbReference type="PROSITE" id="PS50109"/>
    </source>
</evidence>
<protein>
    <recommendedName>
        <fullName evidence="2">histidine kinase</fullName>
        <ecNumber evidence="2">2.7.13.3</ecNumber>
    </recommendedName>
</protein>
<evidence type="ECO:0000313" key="10">
    <source>
        <dbReference type="EMBL" id="TXB68501.1"/>
    </source>
</evidence>
<dbReference type="GO" id="GO:0005524">
    <property type="term" value="F:ATP binding"/>
    <property type="evidence" value="ECO:0007669"/>
    <property type="project" value="UniProtKB-KW"/>
</dbReference>
<keyword evidence="11" id="KW-1185">Reference proteome</keyword>
<dbReference type="Pfam" id="PF02518">
    <property type="entry name" value="HATPase_c"/>
    <property type="match status" value="1"/>
</dbReference>
<dbReference type="SMART" id="SM00387">
    <property type="entry name" value="HATPase_c"/>
    <property type="match status" value="1"/>
</dbReference>
<accession>A0A5C6S3U7</accession>
<dbReference type="InterPro" id="IPR003661">
    <property type="entry name" value="HisK_dim/P_dom"/>
</dbReference>
<feature type="domain" description="Histidine kinase" evidence="9">
    <location>
        <begin position="149"/>
        <end position="374"/>
    </location>
</feature>
<keyword evidence="4" id="KW-0808">Transferase</keyword>
<dbReference type="InterPro" id="IPR003594">
    <property type="entry name" value="HATPase_dom"/>
</dbReference>
<dbReference type="SUPFAM" id="SSF55874">
    <property type="entry name" value="ATPase domain of HSP90 chaperone/DNA topoisomerase II/histidine kinase"/>
    <property type="match status" value="1"/>
</dbReference>
<gene>
    <name evidence="10" type="ORF">FQV27_10925</name>
</gene>
<evidence type="ECO:0000256" key="5">
    <source>
        <dbReference type="ARBA" id="ARBA00022741"/>
    </source>
</evidence>
<dbReference type="PANTHER" id="PTHR43065">
    <property type="entry name" value="SENSOR HISTIDINE KINASE"/>
    <property type="match status" value="1"/>
</dbReference>
<evidence type="ECO:0000313" key="11">
    <source>
        <dbReference type="Proteomes" id="UP000321562"/>
    </source>
</evidence>
<dbReference type="CDD" id="cd00082">
    <property type="entry name" value="HisKA"/>
    <property type="match status" value="1"/>
</dbReference>
<dbReference type="Gene3D" id="3.30.565.10">
    <property type="entry name" value="Histidine kinase-like ATPase, C-terminal domain"/>
    <property type="match status" value="1"/>
</dbReference>
<dbReference type="InterPro" id="IPR036890">
    <property type="entry name" value="HATPase_C_sf"/>
</dbReference>
<comment type="caution">
    <text evidence="10">The sequence shown here is derived from an EMBL/GenBank/DDBJ whole genome shotgun (WGS) entry which is preliminary data.</text>
</comment>
<keyword evidence="7" id="KW-0067">ATP-binding</keyword>
<comment type="catalytic activity">
    <reaction evidence="1">
        <text>ATP + protein L-histidine = ADP + protein N-phospho-L-histidine.</text>
        <dbReference type="EC" id="2.7.13.3"/>
    </reaction>
</comment>
<dbReference type="InterPro" id="IPR005467">
    <property type="entry name" value="His_kinase_dom"/>
</dbReference>
<dbReference type="PANTHER" id="PTHR43065:SF10">
    <property type="entry name" value="PEROXIDE STRESS-ACTIVATED HISTIDINE KINASE MAK3"/>
    <property type="match status" value="1"/>
</dbReference>
<dbReference type="PROSITE" id="PS50109">
    <property type="entry name" value="HIS_KIN"/>
    <property type="match status" value="1"/>
</dbReference>
<dbReference type="Pfam" id="PF00512">
    <property type="entry name" value="HisKA"/>
    <property type="match status" value="1"/>
</dbReference>
<keyword evidence="8" id="KW-0902">Two-component regulatory system</keyword>
<evidence type="ECO:0000256" key="8">
    <source>
        <dbReference type="ARBA" id="ARBA00023012"/>
    </source>
</evidence>
<reference evidence="10 11" key="1">
    <citation type="submission" date="2019-08" db="EMBL/GenBank/DDBJ databases">
        <authorList>
            <person name="Ye J."/>
        </authorList>
    </citation>
    <scope>NUCLEOTIDE SEQUENCE [LARGE SCALE GENOMIC DNA]</scope>
    <source>
        <strain evidence="10 11">TK008</strain>
    </source>
</reference>
<keyword evidence="6 10" id="KW-0418">Kinase</keyword>
<keyword evidence="3" id="KW-0597">Phosphoprotein</keyword>
<dbReference type="SUPFAM" id="SSF47384">
    <property type="entry name" value="Homodimeric domain of signal transducing histidine kinase"/>
    <property type="match status" value="1"/>
</dbReference>
<evidence type="ECO:0000256" key="4">
    <source>
        <dbReference type="ARBA" id="ARBA00022679"/>
    </source>
</evidence>
<dbReference type="EC" id="2.7.13.3" evidence="2"/>
<sequence length="374" mass="40790">MKIETNFVPGPSFDALPLPGLMLDADNRLVGVNDAAELWLNLSRRIALGHRLDDELIQSRLRIEPSICPLLERVRAAQGPLGLPRVRFDLGDRSGGHQPRYGDIHLGPAPEALAEGVTVLIAPTDPAERMEPGHAARKAARQAIGMAEMLAHEIKNPLSGIRGAAQLLSMNVAEDDREFTDLIVEESRRIVALLDQVEHFGDTTAPDLRAINLHDTLERARRSAELGFARNLEVITEYDPSLPDALGDDDQLMQVALNLLKNASEALIGAQKQEGASARTIRIRTFYDGALRVDRSEAEPKGRALPLQIEIEDDGPGIPDTIASQIFEPFVSGRENGTGLGLALVSKIVTDHGGWLRLDSRPGRTVFRISLPKA</sequence>
<evidence type="ECO:0000256" key="7">
    <source>
        <dbReference type="ARBA" id="ARBA00022840"/>
    </source>
</evidence>
<dbReference type="InterPro" id="IPR004358">
    <property type="entry name" value="Sig_transdc_His_kin-like_C"/>
</dbReference>
<dbReference type="PRINTS" id="PR00344">
    <property type="entry name" value="BCTRLSENSOR"/>
</dbReference>
<name>A0A5C6S3U7_9RHOB</name>
<dbReference type="Gene3D" id="1.10.287.130">
    <property type="match status" value="1"/>
</dbReference>
<evidence type="ECO:0000256" key="1">
    <source>
        <dbReference type="ARBA" id="ARBA00000085"/>
    </source>
</evidence>
<organism evidence="10 11">
    <name type="scientific">Paracoccus aurantiacus</name>
    <dbReference type="NCBI Taxonomy" id="2599412"/>
    <lineage>
        <taxon>Bacteria</taxon>
        <taxon>Pseudomonadati</taxon>
        <taxon>Pseudomonadota</taxon>
        <taxon>Alphaproteobacteria</taxon>
        <taxon>Rhodobacterales</taxon>
        <taxon>Paracoccaceae</taxon>
        <taxon>Paracoccus</taxon>
    </lineage>
</organism>
<dbReference type="RefSeq" id="WP_147098347.1">
    <property type="nucleotide sequence ID" value="NZ_JBHUFH010000012.1"/>
</dbReference>
<dbReference type="GO" id="GO:0000155">
    <property type="term" value="F:phosphorelay sensor kinase activity"/>
    <property type="evidence" value="ECO:0007669"/>
    <property type="project" value="InterPro"/>
</dbReference>
<evidence type="ECO:0000256" key="2">
    <source>
        <dbReference type="ARBA" id="ARBA00012438"/>
    </source>
</evidence>
<dbReference type="Proteomes" id="UP000321562">
    <property type="component" value="Unassembled WGS sequence"/>
</dbReference>
<dbReference type="OrthoDB" id="9789238at2"/>
<keyword evidence="5" id="KW-0547">Nucleotide-binding</keyword>